<proteinExistence type="predicted"/>
<accession>A0AAV0HGV4</accession>
<evidence type="ECO:0000313" key="4">
    <source>
        <dbReference type="Proteomes" id="UP001154282"/>
    </source>
</evidence>
<protein>
    <submittedName>
        <fullName evidence="3">Uncharacterized protein</fullName>
    </submittedName>
</protein>
<feature type="region of interest" description="Disordered" evidence="1">
    <location>
        <begin position="41"/>
        <end position="66"/>
    </location>
</feature>
<dbReference type="AlphaFoldDB" id="A0AAV0HGV4"/>
<evidence type="ECO:0000256" key="1">
    <source>
        <dbReference type="SAM" id="MobiDB-lite"/>
    </source>
</evidence>
<gene>
    <name evidence="2" type="ORF">LITE_LOCUS4324</name>
    <name evidence="3" type="ORF">LITE_LOCUS4398</name>
</gene>
<dbReference type="Proteomes" id="UP001154282">
    <property type="component" value="Unassembled WGS sequence"/>
</dbReference>
<keyword evidence="4" id="KW-1185">Reference proteome</keyword>
<evidence type="ECO:0000313" key="2">
    <source>
        <dbReference type="EMBL" id="CAI0384214.1"/>
    </source>
</evidence>
<sequence>MRPSVTPRTRFHRACHSSSSLGTGGARPAELLGASSRARAWRSLGSPRTSSTGWEGTPSLLGRRPF</sequence>
<reference evidence="3" key="1">
    <citation type="submission" date="2022-08" db="EMBL/GenBank/DDBJ databases">
        <authorList>
            <person name="Gutierrez-Valencia J."/>
        </authorList>
    </citation>
    <scope>NUCLEOTIDE SEQUENCE</scope>
</reference>
<organism evidence="3 4">
    <name type="scientific">Linum tenue</name>
    <dbReference type="NCBI Taxonomy" id="586396"/>
    <lineage>
        <taxon>Eukaryota</taxon>
        <taxon>Viridiplantae</taxon>
        <taxon>Streptophyta</taxon>
        <taxon>Embryophyta</taxon>
        <taxon>Tracheophyta</taxon>
        <taxon>Spermatophyta</taxon>
        <taxon>Magnoliopsida</taxon>
        <taxon>eudicotyledons</taxon>
        <taxon>Gunneridae</taxon>
        <taxon>Pentapetalae</taxon>
        <taxon>rosids</taxon>
        <taxon>fabids</taxon>
        <taxon>Malpighiales</taxon>
        <taxon>Linaceae</taxon>
        <taxon>Linum</taxon>
    </lineage>
</organism>
<dbReference type="EMBL" id="CAMGYJ010000002">
    <property type="protein sequence ID" value="CAI0384214.1"/>
    <property type="molecule type" value="Genomic_DNA"/>
</dbReference>
<comment type="caution">
    <text evidence="3">The sequence shown here is derived from an EMBL/GenBank/DDBJ whole genome shotgun (WGS) entry which is preliminary data.</text>
</comment>
<name>A0AAV0HGV4_9ROSI</name>
<feature type="region of interest" description="Disordered" evidence="1">
    <location>
        <begin position="1"/>
        <end position="29"/>
    </location>
</feature>
<dbReference type="EMBL" id="CAMGYJ010000002">
    <property type="protein sequence ID" value="CAI0384447.1"/>
    <property type="molecule type" value="Genomic_DNA"/>
</dbReference>
<evidence type="ECO:0000313" key="3">
    <source>
        <dbReference type="EMBL" id="CAI0384447.1"/>
    </source>
</evidence>